<feature type="domain" description="Methyltransferase type 11" evidence="3">
    <location>
        <begin position="337"/>
        <end position="433"/>
    </location>
</feature>
<keyword evidence="1" id="KW-0808">Transferase</keyword>
<evidence type="ECO:0000313" key="5">
    <source>
        <dbReference type="Proteomes" id="UP000886611"/>
    </source>
</evidence>
<sequence length="487" mass="54614">MAVSFVCQHWDNRDVVSVVLSHRGIVIQSAQQYADYMNTSGVYGGEAEIVAMSQILPATISIYFQERPHASPRVYNPAQRLFMSLFVSGPLDHGHYEVLMPPKYPRDNLLVTSFDSAAILINKVTQQLGHPTQSLIGWLVKEFLVNKNWIVEVKAANLAQIQPNNTVLEVGFGPGLGLQEALQYLTGSNGKLYGLDYSEYMHKTATRRLQDQITSGKVQLILGSVEDIPLPDSSVDRVFHCNCYYFWPDLKKGSAELLRVMKPEALMVTTLRLNTVKTGVSFGLLRAMLFNKLTQQLGHPRHSFTGWLVKTVLENINETLEGNAAKLVQIQPDSTVLEVGFGPGLGLQKAIQYLTDSKGMLYGLDYSEYIHKVASKRLQEQSTSGKTQLLLGSVENIPLPDSSVDRVFHCNCYYYWPDLKTCSAELHRVMKPGELSTFVSCDRECVYRTSVLCIYFLNFLIPVIPVAHIAWVPVGFGEYNNEIHINE</sequence>
<evidence type="ECO:0000259" key="3">
    <source>
        <dbReference type="Pfam" id="PF08241"/>
    </source>
</evidence>
<protein>
    <submittedName>
        <fullName evidence="4">SMT2 methyltransferase</fullName>
    </submittedName>
</protein>
<dbReference type="GO" id="GO:0005783">
    <property type="term" value="C:endoplasmic reticulum"/>
    <property type="evidence" value="ECO:0007669"/>
    <property type="project" value="TreeGrafter"/>
</dbReference>
<dbReference type="Gene3D" id="3.90.70.80">
    <property type="match status" value="1"/>
</dbReference>
<dbReference type="Proteomes" id="UP000886611">
    <property type="component" value="Unassembled WGS sequence"/>
</dbReference>
<dbReference type="GO" id="GO:0032259">
    <property type="term" value="P:methylation"/>
    <property type="evidence" value="ECO:0007669"/>
    <property type="project" value="UniProtKB-KW"/>
</dbReference>
<comment type="similarity">
    <text evidence="2">Belongs to the class I-like SAM-binding methyltransferase superfamily. Erg6/SMT family.</text>
</comment>
<dbReference type="InterPro" id="IPR050447">
    <property type="entry name" value="Erg6_SMT_methyltransf"/>
</dbReference>
<dbReference type="InterPro" id="IPR029063">
    <property type="entry name" value="SAM-dependent_MTases_sf"/>
</dbReference>
<keyword evidence="4" id="KW-0489">Methyltransferase</keyword>
<dbReference type="GO" id="GO:0003838">
    <property type="term" value="F:sterol 24-C-methyltransferase activity"/>
    <property type="evidence" value="ECO:0007669"/>
    <property type="project" value="TreeGrafter"/>
</dbReference>
<dbReference type="Pfam" id="PF08241">
    <property type="entry name" value="Methyltransf_11"/>
    <property type="match status" value="2"/>
</dbReference>
<evidence type="ECO:0000313" key="4">
    <source>
        <dbReference type="EMBL" id="KAG2468224.1"/>
    </source>
</evidence>
<dbReference type="Gene3D" id="3.40.50.150">
    <property type="entry name" value="Vaccinia Virus protein VP39"/>
    <property type="match status" value="2"/>
</dbReference>
<evidence type="ECO:0000256" key="2">
    <source>
        <dbReference type="ARBA" id="ARBA00038188"/>
    </source>
</evidence>
<evidence type="ECO:0000256" key="1">
    <source>
        <dbReference type="ARBA" id="ARBA00022679"/>
    </source>
</evidence>
<keyword evidence="5" id="KW-1185">Reference proteome</keyword>
<feature type="non-terminal residue" evidence="4">
    <location>
        <position position="487"/>
    </location>
</feature>
<comment type="caution">
    <text evidence="4">The sequence shown here is derived from an EMBL/GenBank/DDBJ whole genome shotgun (WGS) entry which is preliminary data.</text>
</comment>
<dbReference type="GO" id="GO:0016126">
    <property type="term" value="P:sterol biosynthetic process"/>
    <property type="evidence" value="ECO:0007669"/>
    <property type="project" value="TreeGrafter"/>
</dbReference>
<feature type="non-terminal residue" evidence="4">
    <location>
        <position position="1"/>
    </location>
</feature>
<gene>
    <name evidence="4" type="primary">Smt2</name>
    <name evidence="4" type="ORF">GTO96_0015668</name>
</gene>
<name>A0A8X8BVA7_POLSE</name>
<dbReference type="InterPro" id="IPR013216">
    <property type="entry name" value="Methyltransf_11"/>
</dbReference>
<proteinExistence type="inferred from homology"/>
<dbReference type="SUPFAM" id="SSF53335">
    <property type="entry name" value="S-adenosyl-L-methionine-dependent methyltransferases"/>
    <property type="match status" value="2"/>
</dbReference>
<organism evidence="4 5">
    <name type="scientific">Polypterus senegalus</name>
    <name type="common">Senegal bichir</name>
    <dbReference type="NCBI Taxonomy" id="55291"/>
    <lineage>
        <taxon>Eukaryota</taxon>
        <taxon>Metazoa</taxon>
        <taxon>Chordata</taxon>
        <taxon>Craniata</taxon>
        <taxon>Vertebrata</taxon>
        <taxon>Euteleostomi</taxon>
        <taxon>Actinopterygii</taxon>
        <taxon>Polypteriformes</taxon>
        <taxon>Polypteridae</taxon>
        <taxon>Polypterus</taxon>
    </lineage>
</organism>
<dbReference type="PANTHER" id="PTHR44068">
    <property type="entry name" value="ZGC:194242"/>
    <property type="match status" value="1"/>
</dbReference>
<accession>A0A8X8BVA7</accession>
<reference evidence="4 5" key="1">
    <citation type="journal article" date="2021" name="Cell">
        <title>Tracing the genetic footprints of vertebrate landing in non-teleost ray-finned fishes.</title>
        <authorList>
            <person name="Bi X."/>
            <person name="Wang K."/>
            <person name="Yang L."/>
            <person name="Pan H."/>
            <person name="Jiang H."/>
            <person name="Wei Q."/>
            <person name="Fang M."/>
            <person name="Yu H."/>
            <person name="Zhu C."/>
            <person name="Cai Y."/>
            <person name="He Y."/>
            <person name="Gan X."/>
            <person name="Zeng H."/>
            <person name="Yu D."/>
            <person name="Zhu Y."/>
            <person name="Jiang H."/>
            <person name="Qiu Q."/>
            <person name="Yang H."/>
            <person name="Zhang Y.E."/>
            <person name="Wang W."/>
            <person name="Zhu M."/>
            <person name="He S."/>
            <person name="Zhang G."/>
        </authorList>
    </citation>
    <scope>NUCLEOTIDE SEQUENCE [LARGE SCALE GENOMIC DNA]</scope>
    <source>
        <strain evidence="4">Bchr_013</strain>
    </source>
</reference>
<dbReference type="AlphaFoldDB" id="A0A8X8BVA7"/>
<dbReference type="PANTHER" id="PTHR44068:SF1">
    <property type="entry name" value="HYPOTHETICAL LOC100005854"/>
    <property type="match status" value="1"/>
</dbReference>
<feature type="domain" description="Methyltransferase type 11" evidence="3">
    <location>
        <begin position="168"/>
        <end position="268"/>
    </location>
</feature>
<dbReference type="EMBL" id="JAATIS010000485">
    <property type="protein sequence ID" value="KAG2468224.1"/>
    <property type="molecule type" value="Genomic_DNA"/>
</dbReference>